<proteinExistence type="inferred from homology"/>
<organism evidence="11 12">
    <name type="scientific">Pseudaminobacter soli</name>
    <name type="common">ex Li et al. 2025</name>
    <dbReference type="NCBI Taxonomy" id="1295366"/>
    <lineage>
        <taxon>Bacteria</taxon>
        <taxon>Pseudomonadati</taxon>
        <taxon>Pseudomonadota</taxon>
        <taxon>Alphaproteobacteria</taxon>
        <taxon>Hyphomicrobiales</taxon>
        <taxon>Phyllobacteriaceae</taxon>
        <taxon>Pseudaminobacter</taxon>
    </lineage>
</organism>
<dbReference type="AlphaFoldDB" id="A0A2P7S5X7"/>
<evidence type="ECO:0000259" key="10">
    <source>
        <dbReference type="PROSITE" id="PS51462"/>
    </source>
</evidence>
<dbReference type="EMBL" id="PXYL01000012">
    <property type="protein sequence ID" value="PSJ57869.1"/>
    <property type="molecule type" value="Genomic_DNA"/>
</dbReference>
<evidence type="ECO:0000256" key="8">
    <source>
        <dbReference type="ARBA" id="ARBA00023027"/>
    </source>
</evidence>
<evidence type="ECO:0000256" key="6">
    <source>
        <dbReference type="ARBA" id="ARBA00022801"/>
    </source>
</evidence>
<comment type="cofactor">
    <cofactor evidence="1">
        <name>Mg(2+)</name>
        <dbReference type="ChEBI" id="CHEBI:18420"/>
    </cofactor>
</comment>
<gene>
    <name evidence="11" type="ORF">C7I85_21090</name>
</gene>
<keyword evidence="6" id="KW-0378">Hydrolase</keyword>
<dbReference type="Gene3D" id="3.90.79.10">
    <property type="entry name" value="Nucleoside Triphosphate Pyrophosphohydrolase"/>
    <property type="match status" value="1"/>
</dbReference>
<evidence type="ECO:0000256" key="5">
    <source>
        <dbReference type="ARBA" id="ARBA00022723"/>
    </source>
</evidence>
<evidence type="ECO:0000256" key="4">
    <source>
        <dbReference type="ARBA" id="ARBA00012381"/>
    </source>
</evidence>
<dbReference type="SUPFAM" id="SSF55811">
    <property type="entry name" value="Nudix"/>
    <property type="match status" value="1"/>
</dbReference>
<evidence type="ECO:0000256" key="3">
    <source>
        <dbReference type="ARBA" id="ARBA00009595"/>
    </source>
</evidence>
<keyword evidence="7" id="KW-0460">Magnesium</keyword>
<dbReference type="PROSITE" id="PS00893">
    <property type="entry name" value="NUDIX_BOX"/>
    <property type="match status" value="1"/>
</dbReference>
<keyword evidence="12" id="KW-1185">Reference proteome</keyword>
<reference evidence="11 12" key="1">
    <citation type="submission" date="2018-03" db="EMBL/GenBank/DDBJ databases">
        <title>The draft genome of Mesorhizobium soli JCM 19897.</title>
        <authorList>
            <person name="Li L."/>
            <person name="Liu L."/>
            <person name="Liang L."/>
            <person name="Wang T."/>
            <person name="Zhang X."/>
        </authorList>
    </citation>
    <scope>NUCLEOTIDE SEQUENCE [LARGE SCALE GENOMIC DNA]</scope>
    <source>
        <strain evidence="11 12">JCM 19897</strain>
    </source>
</reference>
<dbReference type="PROSITE" id="PS51462">
    <property type="entry name" value="NUDIX"/>
    <property type="match status" value="1"/>
</dbReference>
<dbReference type="Proteomes" id="UP000240653">
    <property type="component" value="Unassembled WGS sequence"/>
</dbReference>
<dbReference type="OrthoDB" id="9791656at2"/>
<comment type="cofactor">
    <cofactor evidence="2">
        <name>Zn(2+)</name>
        <dbReference type="ChEBI" id="CHEBI:29105"/>
    </cofactor>
</comment>
<dbReference type="InterPro" id="IPR015797">
    <property type="entry name" value="NUDIX_hydrolase-like_dom_sf"/>
</dbReference>
<accession>A0A2P7S5X7</accession>
<dbReference type="GO" id="GO:0006742">
    <property type="term" value="P:NADP+ catabolic process"/>
    <property type="evidence" value="ECO:0007669"/>
    <property type="project" value="TreeGrafter"/>
</dbReference>
<dbReference type="Pfam" id="PF00293">
    <property type="entry name" value="NUDIX"/>
    <property type="match status" value="1"/>
</dbReference>
<dbReference type="PANTHER" id="PTHR42904">
    <property type="entry name" value="NUDIX HYDROLASE, NUDC SUBFAMILY"/>
    <property type="match status" value="1"/>
</dbReference>
<dbReference type="InterPro" id="IPR020084">
    <property type="entry name" value="NUDIX_hydrolase_CS"/>
</dbReference>
<dbReference type="EC" id="3.6.1.22" evidence="4"/>
<comment type="caution">
    <text evidence="11">The sequence shown here is derived from an EMBL/GenBank/DDBJ whole genome shotgun (WGS) entry which is preliminary data.</text>
</comment>
<feature type="domain" description="Nudix hydrolase" evidence="10">
    <location>
        <begin position="183"/>
        <end position="309"/>
    </location>
</feature>
<evidence type="ECO:0000313" key="12">
    <source>
        <dbReference type="Proteomes" id="UP000240653"/>
    </source>
</evidence>
<sequence length="321" mass="35110">MLDSADLRTTFRLFGAPEREASQFVGFAGNSIDRQAENRDDRSIGKALANPNARLLLMRDGRLHMKLADGAFDAYFSLTEADTLGARLDQIVLLGFTESGPVLAAPAGLAAERLPETIKAIDYRSIYVQGLIDPAALGAMAQGASLLAWHASHRFCGRCGHNTESRLGGYKRVCLNCNAEHFPRTDPVAIMLTVTPYKCLLGRGRHFAPGMYSALAGFIEPGETIEAAVRRETFEEAGIRLGRVIYHASQPWPFPHTLMIGCFGEALTEEIHADFNELEDCRWFLPDEVRAMLAGTHPDGLGVPPPGAIAHHLIREWADTA</sequence>
<dbReference type="GO" id="GO:0035529">
    <property type="term" value="F:NADH pyrophosphatase activity"/>
    <property type="evidence" value="ECO:0007669"/>
    <property type="project" value="TreeGrafter"/>
</dbReference>
<dbReference type="Pfam" id="PF09296">
    <property type="entry name" value="NUDIX-like"/>
    <property type="match status" value="1"/>
</dbReference>
<dbReference type="RefSeq" id="WP_106725999.1">
    <property type="nucleotide sequence ID" value="NZ_PXYL01000012.1"/>
</dbReference>
<dbReference type="Gene3D" id="3.90.79.20">
    <property type="match status" value="1"/>
</dbReference>
<dbReference type="GO" id="GO:0019677">
    <property type="term" value="P:NAD+ catabolic process"/>
    <property type="evidence" value="ECO:0007669"/>
    <property type="project" value="TreeGrafter"/>
</dbReference>
<comment type="catalytic activity">
    <reaction evidence="9">
        <text>a 5'-end NAD(+)-phospho-ribonucleoside in mRNA + H2O = a 5'-end phospho-adenosine-phospho-ribonucleoside in mRNA + beta-nicotinamide D-ribonucleotide + 2 H(+)</text>
        <dbReference type="Rhea" id="RHEA:60876"/>
        <dbReference type="Rhea" id="RHEA-COMP:15698"/>
        <dbReference type="Rhea" id="RHEA-COMP:15719"/>
        <dbReference type="ChEBI" id="CHEBI:14649"/>
        <dbReference type="ChEBI" id="CHEBI:15377"/>
        <dbReference type="ChEBI" id="CHEBI:15378"/>
        <dbReference type="ChEBI" id="CHEBI:144029"/>
        <dbReference type="ChEBI" id="CHEBI:144051"/>
    </reaction>
    <physiologicalReaction direction="left-to-right" evidence="9">
        <dbReference type="Rhea" id="RHEA:60877"/>
    </physiologicalReaction>
</comment>
<dbReference type="InterPro" id="IPR049734">
    <property type="entry name" value="NudC-like_C"/>
</dbReference>
<dbReference type="InterPro" id="IPR000086">
    <property type="entry name" value="NUDIX_hydrolase_dom"/>
</dbReference>
<evidence type="ECO:0000256" key="9">
    <source>
        <dbReference type="ARBA" id="ARBA00023679"/>
    </source>
</evidence>
<dbReference type="GO" id="GO:0005829">
    <property type="term" value="C:cytosol"/>
    <property type="evidence" value="ECO:0007669"/>
    <property type="project" value="TreeGrafter"/>
</dbReference>
<dbReference type="GO" id="GO:0046872">
    <property type="term" value="F:metal ion binding"/>
    <property type="evidence" value="ECO:0007669"/>
    <property type="project" value="UniProtKB-KW"/>
</dbReference>
<dbReference type="Pfam" id="PF09297">
    <property type="entry name" value="Zn_ribbon_NUD"/>
    <property type="match status" value="1"/>
</dbReference>
<dbReference type="PANTHER" id="PTHR42904:SF6">
    <property type="entry name" value="NAD-CAPPED RNA HYDROLASE NUDT12"/>
    <property type="match status" value="1"/>
</dbReference>
<keyword evidence="5" id="KW-0479">Metal-binding</keyword>
<evidence type="ECO:0000313" key="11">
    <source>
        <dbReference type="EMBL" id="PSJ57869.1"/>
    </source>
</evidence>
<dbReference type="InterPro" id="IPR050241">
    <property type="entry name" value="NAD-cap_RNA_hydrolase_NudC"/>
</dbReference>
<name>A0A2P7S5X7_9HYPH</name>
<evidence type="ECO:0000256" key="2">
    <source>
        <dbReference type="ARBA" id="ARBA00001947"/>
    </source>
</evidence>
<dbReference type="NCBIfam" id="NF001299">
    <property type="entry name" value="PRK00241.1"/>
    <property type="match status" value="1"/>
</dbReference>
<dbReference type="InterPro" id="IPR015375">
    <property type="entry name" value="NADH_PPase-like_N"/>
</dbReference>
<evidence type="ECO:0000256" key="7">
    <source>
        <dbReference type="ARBA" id="ARBA00022842"/>
    </source>
</evidence>
<comment type="similarity">
    <text evidence="3">Belongs to the Nudix hydrolase family. NudC subfamily.</text>
</comment>
<evidence type="ECO:0000256" key="1">
    <source>
        <dbReference type="ARBA" id="ARBA00001946"/>
    </source>
</evidence>
<dbReference type="CDD" id="cd03429">
    <property type="entry name" value="NUDIX_NADH_pyrophosphatase_Nudt13"/>
    <property type="match status" value="1"/>
</dbReference>
<dbReference type="InterPro" id="IPR015376">
    <property type="entry name" value="Znr_NADH_PPase"/>
</dbReference>
<keyword evidence="8" id="KW-0520">NAD</keyword>
<protein>
    <recommendedName>
        <fullName evidence="4">NAD(+) diphosphatase</fullName>
        <ecNumber evidence="4">3.6.1.22</ecNumber>
    </recommendedName>
</protein>